<gene>
    <name evidence="3" type="primary">LOC125177897</name>
</gene>
<feature type="transmembrane region" description="Helical" evidence="1">
    <location>
        <begin position="240"/>
        <end position="259"/>
    </location>
</feature>
<feature type="transmembrane region" description="Helical" evidence="1">
    <location>
        <begin position="271"/>
        <end position="294"/>
    </location>
</feature>
<evidence type="ECO:0000256" key="1">
    <source>
        <dbReference type="SAM" id="Phobius"/>
    </source>
</evidence>
<evidence type="ECO:0000313" key="2">
    <source>
        <dbReference type="Proteomes" id="UP000694843"/>
    </source>
</evidence>
<dbReference type="GeneID" id="125177897"/>
<dbReference type="RefSeq" id="XP_047736447.1">
    <property type="nucleotide sequence ID" value="XM_047880491.1"/>
</dbReference>
<keyword evidence="1" id="KW-1133">Transmembrane helix</keyword>
<organism evidence="2 3">
    <name type="scientific">Hyalella azteca</name>
    <name type="common">Amphipod</name>
    <dbReference type="NCBI Taxonomy" id="294128"/>
    <lineage>
        <taxon>Eukaryota</taxon>
        <taxon>Metazoa</taxon>
        <taxon>Ecdysozoa</taxon>
        <taxon>Arthropoda</taxon>
        <taxon>Crustacea</taxon>
        <taxon>Multicrustacea</taxon>
        <taxon>Malacostraca</taxon>
        <taxon>Eumalacostraca</taxon>
        <taxon>Peracarida</taxon>
        <taxon>Amphipoda</taxon>
        <taxon>Senticaudata</taxon>
        <taxon>Talitrida</taxon>
        <taxon>Talitroidea</taxon>
        <taxon>Hyalellidae</taxon>
        <taxon>Hyalella</taxon>
    </lineage>
</organism>
<name>A0A979FIA3_HYAAZ</name>
<evidence type="ECO:0000313" key="3">
    <source>
        <dbReference type="RefSeq" id="XP_047736447.1"/>
    </source>
</evidence>
<dbReference type="Proteomes" id="UP000694843">
    <property type="component" value="Unplaced"/>
</dbReference>
<protein>
    <submittedName>
        <fullName evidence="3">Uncharacterized protein LOC125177897</fullName>
    </submittedName>
</protein>
<dbReference type="KEGG" id="hazt:125177897"/>
<accession>A0A979FIA3</accession>
<keyword evidence="1" id="KW-0472">Membrane</keyword>
<reference evidence="3" key="1">
    <citation type="submission" date="2025-08" db="UniProtKB">
        <authorList>
            <consortium name="RefSeq"/>
        </authorList>
    </citation>
    <scope>IDENTIFICATION</scope>
    <source>
        <tissue evidence="3">Whole organism</tissue>
    </source>
</reference>
<feature type="transmembrane region" description="Helical" evidence="1">
    <location>
        <begin position="46"/>
        <end position="66"/>
    </location>
</feature>
<keyword evidence="1" id="KW-0812">Transmembrane</keyword>
<feature type="transmembrane region" description="Helical" evidence="1">
    <location>
        <begin position="146"/>
        <end position="163"/>
    </location>
</feature>
<dbReference type="AlphaFoldDB" id="A0A979FIA3"/>
<feature type="transmembrane region" description="Helical" evidence="1">
    <location>
        <begin position="194"/>
        <end position="220"/>
    </location>
</feature>
<feature type="transmembrane region" description="Helical" evidence="1">
    <location>
        <begin position="119"/>
        <end position="139"/>
    </location>
</feature>
<keyword evidence="2" id="KW-1185">Reference proteome</keyword>
<feature type="transmembrane region" description="Helical" evidence="1">
    <location>
        <begin position="78"/>
        <end position="99"/>
    </location>
</feature>
<dbReference type="SUPFAM" id="SSF69360">
    <property type="entry name" value="Cell wall binding repeat"/>
    <property type="match status" value="1"/>
</dbReference>
<proteinExistence type="predicted"/>
<sequence length="302" mass="32322">MAHPGLVAVAGGCISIAAAGWVSIAAGSVAFPVALMEADARVGGLLSFPLFFFVLAILMAIIKRLIIKRLMVDKDGLYINEISIVAICAGLVTIARGWVATFGGRVTISGGWMMISREWMMVSGGWVMITGVWVLMSFVRSRIDRGWVMIAGGWLMITGEWLVIPGGCLMFHVGWMLIAAGCVAGCLEEGWLSIALGLVAFTLALMAADARLMILVAWLMVFGASLNSNEERSLISLTKWLVLLGAKACVICAGSLAVTKELTNITDLLITITNINVAFLAGFMSITHAVFMFIKQGLIVFQ</sequence>
<feature type="transmembrane region" description="Helical" evidence="1">
    <location>
        <begin position="169"/>
        <end position="187"/>
    </location>
</feature>